<feature type="compositionally biased region" description="Low complexity" evidence="2">
    <location>
        <begin position="274"/>
        <end position="286"/>
    </location>
</feature>
<proteinExistence type="predicted"/>
<evidence type="ECO:0000256" key="1">
    <source>
        <dbReference type="SAM" id="Coils"/>
    </source>
</evidence>
<organism evidence="4 5">
    <name type="scientific">Aphanomyces stellatus</name>
    <dbReference type="NCBI Taxonomy" id="120398"/>
    <lineage>
        <taxon>Eukaryota</taxon>
        <taxon>Sar</taxon>
        <taxon>Stramenopiles</taxon>
        <taxon>Oomycota</taxon>
        <taxon>Saprolegniomycetes</taxon>
        <taxon>Saprolegniales</taxon>
        <taxon>Verrucalvaceae</taxon>
        <taxon>Aphanomyces</taxon>
    </lineage>
</organism>
<dbReference type="EMBL" id="CAADRA010007045">
    <property type="protein sequence ID" value="VFT98830.1"/>
    <property type="molecule type" value="Genomic_DNA"/>
</dbReference>
<evidence type="ECO:0000313" key="4">
    <source>
        <dbReference type="EMBL" id="VFT98830.1"/>
    </source>
</evidence>
<feature type="compositionally biased region" description="Polar residues" evidence="2">
    <location>
        <begin position="1"/>
        <end position="10"/>
    </location>
</feature>
<name>A0A485LPE7_9STRA</name>
<evidence type="ECO:0000313" key="5">
    <source>
        <dbReference type="Proteomes" id="UP000332933"/>
    </source>
</evidence>
<gene>
    <name evidence="4" type="primary">Aste57867_22163</name>
    <name evidence="3" type="ORF">As57867_022094</name>
    <name evidence="4" type="ORF">ASTE57867_22163</name>
</gene>
<dbReference type="Proteomes" id="UP000332933">
    <property type="component" value="Unassembled WGS sequence"/>
</dbReference>
<dbReference type="AlphaFoldDB" id="A0A485LPE7"/>
<feature type="compositionally biased region" description="Basic and acidic residues" evidence="2">
    <location>
        <begin position="224"/>
        <end position="237"/>
    </location>
</feature>
<feature type="compositionally biased region" description="Low complexity" evidence="2">
    <location>
        <begin position="372"/>
        <end position="454"/>
    </location>
</feature>
<dbReference type="OrthoDB" id="77508at2759"/>
<dbReference type="EMBL" id="VJMH01007019">
    <property type="protein sequence ID" value="KAF0686009.1"/>
    <property type="molecule type" value="Genomic_DNA"/>
</dbReference>
<feature type="compositionally biased region" description="Polar residues" evidence="2">
    <location>
        <begin position="345"/>
        <end position="362"/>
    </location>
</feature>
<feature type="region of interest" description="Disordered" evidence="2">
    <location>
        <begin position="1"/>
        <end position="109"/>
    </location>
</feature>
<feature type="region of interest" description="Disordered" evidence="2">
    <location>
        <begin position="330"/>
        <end position="488"/>
    </location>
</feature>
<keyword evidence="5" id="KW-1185">Reference proteome</keyword>
<accession>A0A485LPE7</accession>
<reference evidence="3" key="2">
    <citation type="submission" date="2019-06" db="EMBL/GenBank/DDBJ databases">
        <title>Genomics analysis of Aphanomyces spp. identifies a new class of oomycete effector associated with host adaptation.</title>
        <authorList>
            <person name="Gaulin E."/>
        </authorList>
    </citation>
    <scope>NUCLEOTIDE SEQUENCE</scope>
    <source>
        <strain evidence="3">CBS 578.67</strain>
    </source>
</reference>
<feature type="coiled-coil region" evidence="1">
    <location>
        <begin position="516"/>
        <end position="571"/>
    </location>
</feature>
<feature type="region of interest" description="Disordered" evidence="2">
    <location>
        <begin position="274"/>
        <end position="316"/>
    </location>
</feature>
<feature type="compositionally biased region" description="Low complexity" evidence="2">
    <location>
        <begin position="22"/>
        <end position="33"/>
    </location>
</feature>
<evidence type="ECO:0000256" key="2">
    <source>
        <dbReference type="SAM" id="MobiDB-lite"/>
    </source>
</evidence>
<feature type="region of interest" description="Disordered" evidence="2">
    <location>
        <begin position="159"/>
        <end position="242"/>
    </location>
</feature>
<evidence type="ECO:0000313" key="3">
    <source>
        <dbReference type="EMBL" id="KAF0686009.1"/>
    </source>
</evidence>
<sequence length="571" mass="61559">MNRLLQSFVTYDQPPPPRSNGAQQSAPSSQSHAGPFGYSAPSAMPMNDDQYETLDLDSMGSQKEAPPAAANFFAGHEQGPFGAPSQQHYGGYPASNDSHHGASYNPHVPPPAAPVSSFFPAPQVDTHAIQYAHSAPSSSPQHFADHTAAAPLSSAADLFAGPSTNSHHQYAHSAPSFSPQHVAHNSPRPSSAADLFSTQDSAGSDDFATFDSTPHLAAVDNDDDHQQHVHEQYHHNQEQQYMQQQCYPQQQYPNHQQQYIQQHYDQQHYDQQQYVQQQNDHQQYYQQHEEEAQPASAADLFGGSNSSPFDNDHSSRFTHDEAQHLHEASHFNPPVASPPSLHPIDTTTTHDAADLFSSSPFDQPTPSPPIAPSAVTATPPASPVKAPASPAKTAAPAPHVRATPPASQAPASPVKSAPASPAKTAAPAPAVKSTPPASPVKVAAPPSPTRSPTAIFRAVSPNKTPQFRPMSPKKSPVKTTVFPPSSSSSSFHLAPLGAALSEAPRSQSGELTKQLVSQYKHMAERLEVEKNELLEILAAQADQFYQMQAYIDQLTAEKHALEAEFTRSRMR</sequence>
<protein>
    <submittedName>
        <fullName evidence="4">Aste57867_22163 protein</fullName>
    </submittedName>
</protein>
<keyword evidence="1" id="KW-0175">Coiled coil</keyword>
<reference evidence="4 5" key="1">
    <citation type="submission" date="2019-03" db="EMBL/GenBank/DDBJ databases">
        <authorList>
            <person name="Gaulin E."/>
            <person name="Dumas B."/>
        </authorList>
    </citation>
    <scope>NUCLEOTIDE SEQUENCE [LARGE SCALE GENOMIC DNA]</scope>
    <source>
        <strain evidence="4">CBS 568.67</strain>
    </source>
</reference>